<dbReference type="AlphaFoldDB" id="A0A1Z3HIX2"/>
<organism evidence="1 2">
    <name type="scientific">Halomicronema hongdechloris C2206</name>
    <dbReference type="NCBI Taxonomy" id="1641165"/>
    <lineage>
        <taxon>Bacteria</taxon>
        <taxon>Bacillati</taxon>
        <taxon>Cyanobacteriota</taxon>
        <taxon>Cyanophyceae</taxon>
        <taxon>Nodosilineales</taxon>
        <taxon>Nodosilineaceae</taxon>
        <taxon>Halomicronema</taxon>
    </lineage>
</organism>
<dbReference type="OrthoDB" id="515032at2"/>
<dbReference type="KEGG" id="hhg:XM38_012060"/>
<proteinExistence type="predicted"/>
<reference evidence="1 2" key="1">
    <citation type="journal article" date="2016" name="Biochim. Biophys. Acta">
        <title>Characterization of red-shifted phycobilisomes isolated from the chlorophyll f-containing cyanobacterium Halomicronema hongdechloris.</title>
        <authorList>
            <person name="Li Y."/>
            <person name="Lin Y."/>
            <person name="Garvey C.J."/>
            <person name="Birch D."/>
            <person name="Corkery R.W."/>
            <person name="Loughlin P.C."/>
            <person name="Scheer H."/>
            <person name="Willows R.D."/>
            <person name="Chen M."/>
        </authorList>
    </citation>
    <scope>NUCLEOTIDE SEQUENCE [LARGE SCALE GENOMIC DNA]</scope>
    <source>
        <strain evidence="1 2">C2206</strain>
    </source>
</reference>
<accession>A0A1Z3HIX2</accession>
<protein>
    <recommendedName>
        <fullName evidence="3">DUF4278 domain-containing protein</fullName>
    </recommendedName>
</protein>
<dbReference type="EMBL" id="CP021983">
    <property type="protein sequence ID" value="ASC70269.1"/>
    <property type="molecule type" value="Genomic_DNA"/>
</dbReference>
<dbReference type="RefSeq" id="WP_080811644.1">
    <property type="nucleotide sequence ID" value="NZ_CP021983.2"/>
</dbReference>
<dbReference type="Pfam" id="PF14105">
    <property type="entry name" value="DUF4278"/>
    <property type="match status" value="1"/>
</dbReference>
<evidence type="ECO:0000313" key="2">
    <source>
        <dbReference type="Proteomes" id="UP000191901"/>
    </source>
</evidence>
<gene>
    <name evidence="1" type="ORF">XM38_012060</name>
</gene>
<dbReference type="InterPro" id="IPR025458">
    <property type="entry name" value="DUF4278"/>
</dbReference>
<name>A0A1Z3HIX2_9CYAN</name>
<evidence type="ECO:0008006" key="3">
    <source>
        <dbReference type="Google" id="ProtNLM"/>
    </source>
</evidence>
<dbReference type="Proteomes" id="UP000191901">
    <property type="component" value="Chromosome"/>
</dbReference>
<sequence>MQLSYRGAHYEATIPNLEADNIEEIGRYRGATMTRKHFKVAQPHHGRVELTYRGVKYSHEV</sequence>
<evidence type="ECO:0000313" key="1">
    <source>
        <dbReference type="EMBL" id="ASC70269.1"/>
    </source>
</evidence>
<keyword evidence="2" id="KW-1185">Reference proteome</keyword>